<name>A0A1A9UXA5_GLOAU</name>
<dbReference type="AlphaFoldDB" id="A0A1A9UXA5"/>
<keyword evidence="2" id="KW-1003">Cell membrane</keyword>
<dbReference type="GO" id="GO:0007635">
    <property type="term" value="P:chemosensory behavior"/>
    <property type="evidence" value="ECO:0007669"/>
    <property type="project" value="TreeGrafter"/>
</dbReference>
<keyword evidence="4" id="KW-1133">Transmembrane helix</keyword>
<evidence type="ECO:0000256" key="7">
    <source>
        <dbReference type="ARBA" id="ARBA00023224"/>
    </source>
</evidence>
<feature type="chain" id="PRO_5008398889" evidence="8">
    <location>
        <begin position="19"/>
        <end position="96"/>
    </location>
</feature>
<evidence type="ECO:0000313" key="10">
    <source>
        <dbReference type="Proteomes" id="UP000078200"/>
    </source>
</evidence>
<dbReference type="Pfam" id="PF08395">
    <property type="entry name" value="7tm_7"/>
    <property type="match status" value="1"/>
</dbReference>
<sequence length="96" mass="11145">MHTLLLILLCRCFNLVARKANLFPQTLARIHIAEEMNQNIVDNFLTSCIRQPVQFTGRGFFTISNRTLFNIFSAVTTYLVILMQFKQLEENINHGQ</sequence>
<dbReference type="EnsemblMetazoa" id="GAUT018813-RA">
    <property type="protein sequence ID" value="GAUT018813-PA"/>
    <property type="gene ID" value="GAUT018813"/>
</dbReference>
<accession>A0A1A9UXA5</accession>
<keyword evidence="10" id="KW-1185">Reference proteome</keyword>
<dbReference type="PANTHER" id="PTHR21143">
    <property type="entry name" value="INVERTEBRATE GUSTATORY RECEPTOR"/>
    <property type="match status" value="1"/>
</dbReference>
<keyword evidence="3" id="KW-0812">Transmembrane</keyword>
<comment type="subcellular location">
    <subcellularLocation>
        <location evidence="1">Cell membrane</location>
        <topology evidence="1">Multi-pass membrane protein</topology>
    </subcellularLocation>
</comment>
<dbReference type="VEuPathDB" id="VectorBase:GAUT018813"/>
<dbReference type="Proteomes" id="UP000078200">
    <property type="component" value="Unassembled WGS sequence"/>
</dbReference>
<evidence type="ECO:0000256" key="3">
    <source>
        <dbReference type="ARBA" id="ARBA00022692"/>
    </source>
</evidence>
<keyword evidence="8" id="KW-0732">Signal</keyword>
<dbReference type="PANTHER" id="PTHR21143:SF133">
    <property type="entry name" value="GUSTATORY AND PHEROMONE RECEPTOR 32A-RELATED"/>
    <property type="match status" value="1"/>
</dbReference>
<keyword evidence="6" id="KW-0675">Receptor</keyword>
<dbReference type="GO" id="GO:0030425">
    <property type="term" value="C:dendrite"/>
    <property type="evidence" value="ECO:0007669"/>
    <property type="project" value="TreeGrafter"/>
</dbReference>
<dbReference type="GO" id="GO:0050909">
    <property type="term" value="P:sensory perception of taste"/>
    <property type="evidence" value="ECO:0007669"/>
    <property type="project" value="InterPro"/>
</dbReference>
<keyword evidence="5" id="KW-0472">Membrane</keyword>
<dbReference type="GO" id="GO:0030424">
    <property type="term" value="C:axon"/>
    <property type="evidence" value="ECO:0007669"/>
    <property type="project" value="TreeGrafter"/>
</dbReference>
<evidence type="ECO:0000256" key="5">
    <source>
        <dbReference type="ARBA" id="ARBA00023136"/>
    </source>
</evidence>
<dbReference type="GO" id="GO:0007165">
    <property type="term" value="P:signal transduction"/>
    <property type="evidence" value="ECO:0007669"/>
    <property type="project" value="UniProtKB-KW"/>
</dbReference>
<evidence type="ECO:0000256" key="6">
    <source>
        <dbReference type="ARBA" id="ARBA00023170"/>
    </source>
</evidence>
<dbReference type="GO" id="GO:0043025">
    <property type="term" value="C:neuronal cell body"/>
    <property type="evidence" value="ECO:0007669"/>
    <property type="project" value="TreeGrafter"/>
</dbReference>
<protein>
    <submittedName>
        <fullName evidence="9">Uncharacterized protein</fullName>
    </submittedName>
</protein>
<reference evidence="9" key="1">
    <citation type="submission" date="2020-05" db="UniProtKB">
        <authorList>
            <consortium name="EnsemblMetazoa"/>
        </authorList>
    </citation>
    <scope>IDENTIFICATION</scope>
    <source>
        <strain evidence="9">TTRI</strain>
    </source>
</reference>
<dbReference type="GO" id="GO:0005886">
    <property type="term" value="C:plasma membrane"/>
    <property type="evidence" value="ECO:0007669"/>
    <property type="project" value="UniProtKB-SubCell"/>
</dbReference>
<evidence type="ECO:0000256" key="8">
    <source>
        <dbReference type="SAM" id="SignalP"/>
    </source>
</evidence>
<dbReference type="STRING" id="7395.A0A1A9UXA5"/>
<evidence type="ECO:0000256" key="1">
    <source>
        <dbReference type="ARBA" id="ARBA00004651"/>
    </source>
</evidence>
<evidence type="ECO:0000313" key="9">
    <source>
        <dbReference type="EnsemblMetazoa" id="GAUT018813-PA"/>
    </source>
</evidence>
<organism evidence="9 10">
    <name type="scientific">Glossina austeni</name>
    <name type="common">Savannah tsetse fly</name>
    <dbReference type="NCBI Taxonomy" id="7395"/>
    <lineage>
        <taxon>Eukaryota</taxon>
        <taxon>Metazoa</taxon>
        <taxon>Ecdysozoa</taxon>
        <taxon>Arthropoda</taxon>
        <taxon>Hexapoda</taxon>
        <taxon>Insecta</taxon>
        <taxon>Pterygota</taxon>
        <taxon>Neoptera</taxon>
        <taxon>Endopterygota</taxon>
        <taxon>Diptera</taxon>
        <taxon>Brachycera</taxon>
        <taxon>Muscomorpha</taxon>
        <taxon>Hippoboscoidea</taxon>
        <taxon>Glossinidae</taxon>
        <taxon>Glossina</taxon>
    </lineage>
</organism>
<dbReference type="GO" id="GO:0008049">
    <property type="term" value="P:male courtship behavior"/>
    <property type="evidence" value="ECO:0007669"/>
    <property type="project" value="TreeGrafter"/>
</dbReference>
<feature type="signal peptide" evidence="8">
    <location>
        <begin position="1"/>
        <end position="18"/>
    </location>
</feature>
<evidence type="ECO:0000256" key="2">
    <source>
        <dbReference type="ARBA" id="ARBA00022475"/>
    </source>
</evidence>
<dbReference type="InterPro" id="IPR013604">
    <property type="entry name" value="7TM_chemorcpt"/>
</dbReference>
<proteinExistence type="predicted"/>
<evidence type="ECO:0000256" key="4">
    <source>
        <dbReference type="ARBA" id="ARBA00022989"/>
    </source>
</evidence>
<keyword evidence="7" id="KW-0807">Transducer</keyword>